<name>A0A210QHA7_MIZYE</name>
<keyword evidence="7" id="KW-0333">Golgi apparatus</keyword>
<comment type="caution">
    <text evidence="10">The sequence shown here is derived from an EMBL/GenBank/DDBJ whole genome shotgun (WGS) entry which is preliminary data.</text>
</comment>
<dbReference type="GO" id="GO:0009247">
    <property type="term" value="P:glycolipid biosynthetic process"/>
    <property type="evidence" value="ECO:0007669"/>
    <property type="project" value="InterPro"/>
</dbReference>
<organism evidence="10 11">
    <name type="scientific">Mizuhopecten yessoensis</name>
    <name type="common">Japanese scallop</name>
    <name type="synonym">Patinopecten yessoensis</name>
    <dbReference type="NCBI Taxonomy" id="6573"/>
    <lineage>
        <taxon>Eukaryota</taxon>
        <taxon>Metazoa</taxon>
        <taxon>Spiralia</taxon>
        <taxon>Lophotrochozoa</taxon>
        <taxon>Mollusca</taxon>
        <taxon>Bivalvia</taxon>
        <taxon>Autobranchia</taxon>
        <taxon>Pteriomorphia</taxon>
        <taxon>Pectinida</taxon>
        <taxon>Pectinoidea</taxon>
        <taxon>Pectinidae</taxon>
        <taxon>Mizuhopecten</taxon>
    </lineage>
</organism>
<sequence length="418" mass="49087">MGMKTCFRWSAFISACLAMLSLVIVANYFDLIFTFPHRRPINSSAPRIRERGKQDKFLQDNSRRRELNGTFNHIPLDNPGQQAMIKHDPNAPPVHHVAFIKVHKAASTSIQNIFYRYGYHNDLVMVQPVRTTGTKWFLPVEREMFLPPPRGQTSFDIMSIHATYNRKAFETILPKDSVYIGIVREPFKQFASCVKYYHLNKILRIPGSNPVRKFLLDAKDQMNLSPNPRVFNTQSRDLGFPVKYMFPYNEYKFSNFLQQLDRELDLVLVVERFDESVVLLRRLLNWEVKDVILASLNSRISHPRLHFGATEEMLLKQISLHDYALYDFFAKKLQDKIDQQPHDFNDELVLYKQIKIKYHKFCLSIQKQDYTVVKVLSFERSAWSKPFNVTTNDCALLHMNERQFSQMLKLKMGHSITK</sequence>
<comment type="similarity">
    <text evidence="2">Belongs to the galactose-3-O-sulfotransferase family.</text>
</comment>
<evidence type="ECO:0000256" key="9">
    <source>
        <dbReference type="ARBA" id="ARBA00023180"/>
    </source>
</evidence>
<dbReference type="PANTHER" id="PTHR14647:SF87">
    <property type="entry name" value="PUTATIVE-RELATED"/>
    <property type="match status" value="1"/>
</dbReference>
<dbReference type="EMBL" id="NEDP02003732">
    <property type="protein sequence ID" value="OWF48079.1"/>
    <property type="molecule type" value="Genomic_DNA"/>
</dbReference>
<evidence type="ECO:0000256" key="1">
    <source>
        <dbReference type="ARBA" id="ARBA00004323"/>
    </source>
</evidence>
<gene>
    <name evidence="10" type="ORF">KP79_PYT16302</name>
</gene>
<evidence type="ECO:0000313" key="11">
    <source>
        <dbReference type="Proteomes" id="UP000242188"/>
    </source>
</evidence>
<dbReference type="InterPro" id="IPR027417">
    <property type="entry name" value="P-loop_NTPase"/>
</dbReference>
<dbReference type="GO" id="GO:0001733">
    <property type="term" value="F:galactosylceramide sulfotransferase activity"/>
    <property type="evidence" value="ECO:0007669"/>
    <property type="project" value="InterPro"/>
</dbReference>
<evidence type="ECO:0000256" key="5">
    <source>
        <dbReference type="ARBA" id="ARBA00022968"/>
    </source>
</evidence>
<dbReference type="InterPro" id="IPR009729">
    <property type="entry name" value="Gal-3-0_sulfotransfrase"/>
</dbReference>
<evidence type="ECO:0000256" key="4">
    <source>
        <dbReference type="ARBA" id="ARBA00022692"/>
    </source>
</evidence>
<dbReference type="Gene3D" id="3.40.50.300">
    <property type="entry name" value="P-loop containing nucleotide triphosphate hydrolases"/>
    <property type="match status" value="1"/>
</dbReference>
<proteinExistence type="inferred from homology"/>
<accession>A0A210QHA7</accession>
<dbReference type="Pfam" id="PF06990">
    <property type="entry name" value="Gal-3-0_sulfotr"/>
    <property type="match status" value="1"/>
</dbReference>
<keyword evidence="8" id="KW-0472">Membrane</keyword>
<reference evidence="10 11" key="1">
    <citation type="journal article" date="2017" name="Nat. Ecol. Evol.">
        <title>Scallop genome provides insights into evolution of bilaterian karyotype and development.</title>
        <authorList>
            <person name="Wang S."/>
            <person name="Zhang J."/>
            <person name="Jiao W."/>
            <person name="Li J."/>
            <person name="Xun X."/>
            <person name="Sun Y."/>
            <person name="Guo X."/>
            <person name="Huan P."/>
            <person name="Dong B."/>
            <person name="Zhang L."/>
            <person name="Hu X."/>
            <person name="Sun X."/>
            <person name="Wang J."/>
            <person name="Zhao C."/>
            <person name="Wang Y."/>
            <person name="Wang D."/>
            <person name="Huang X."/>
            <person name="Wang R."/>
            <person name="Lv J."/>
            <person name="Li Y."/>
            <person name="Zhang Z."/>
            <person name="Liu B."/>
            <person name="Lu W."/>
            <person name="Hui Y."/>
            <person name="Liang J."/>
            <person name="Zhou Z."/>
            <person name="Hou R."/>
            <person name="Li X."/>
            <person name="Liu Y."/>
            <person name="Li H."/>
            <person name="Ning X."/>
            <person name="Lin Y."/>
            <person name="Zhao L."/>
            <person name="Xing Q."/>
            <person name="Dou J."/>
            <person name="Li Y."/>
            <person name="Mao J."/>
            <person name="Guo H."/>
            <person name="Dou H."/>
            <person name="Li T."/>
            <person name="Mu C."/>
            <person name="Jiang W."/>
            <person name="Fu Q."/>
            <person name="Fu X."/>
            <person name="Miao Y."/>
            <person name="Liu J."/>
            <person name="Yu Q."/>
            <person name="Li R."/>
            <person name="Liao H."/>
            <person name="Li X."/>
            <person name="Kong Y."/>
            <person name="Jiang Z."/>
            <person name="Chourrout D."/>
            <person name="Li R."/>
            <person name="Bao Z."/>
        </authorList>
    </citation>
    <scope>NUCLEOTIDE SEQUENCE [LARGE SCALE GENOMIC DNA]</scope>
    <source>
        <strain evidence="10 11">PY_sf001</strain>
    </source>
</reference>
<dbReference type="AlphaFoldDB" id="A0A210QHA7"/>
<evidence type="ECO:0000256" key="3">
    <source>
        <dbReference type="ARBA" id="ARBA00022679"/>
    </source>
</evidence>
<keyword evidence="4" id="KW-0812">Transmembrane</keyword>
<dbReference type="GO" id="GO:0000139">
    <property type="term" value="C:Golgi membrane"/>
    <property type="evidence" value="ECO:0007669"/>
    <property type="project" value="UniProtKB-SubCell"/>
</dbReference>
<evidence type="ECO:0000256" key="7">
    <source>
        <dbReference type="ARBA" id="ARBA00023034"/>
    </source>
</evidence>
<evidence type="ECO:0000256" key="8">
    <source>
        <dbReference type="ARBA" id="ARBA00023136"/>
    </source>
</evidence>
<dbReference type="PANTHER" id="PTHR14647">
    <property type="entry name" value="GALACTOSE-3-O-SULFOTRANSFERASE"/>
    <property type="match status" value="1"/>
</dbReference>
<keyword evidence="3 10" id="KW-0808">Transferase</keyword>
<keyword evidence="9" id="KW-0325">Glycoprotein</keyword>
<keyword evidence="11" id="KW-1185">Reference proteome</keyword>
<protein>
    <submittedName>
        <fullName evidence="10">Galactose-3-O-sulfotransferase 3</fullName>
    </submittedName>
</protein>
<evidence type="ECO:0000256" key="6">
    <source>
        <dbReference type="ARBA" id="ARBA00022989"/>
    </source>
</evidence>
<dbReference type="Proteomes" id="UP000242188">
    <property type="component" value="Unassembled WGS sequence"/>
</dbReference>
<comment type="subcellular location">
    <subcellularLocation>
        <location evidence="1">Golgi apparatus membrane</location>
        <topology evidence="1">Single-pass type II membrane protein</topology>
    </subcellularLocation>
</comment>
<evidence type="ECO:0000256" key="2">
    <source>
        <dbReference type="ARBA" id="ARBA00008124"/>
    </source>
</evidence>
<dbReference type="OrthoDB" id="514299at2759"/>
<evidence type="ECO:0000313" key="10">
    <source>
        <dbReference type="EMBL" id="OWF48079.1"/>
    </source>
</evidence>
<keyword evidence="6" id="KW-1133">Transmembrane helix</keyword>
<dbReference type="SUPFAM" id="SSF52540">
    <property type="entry name" value="P-loop containing nucleoside triphosphate hydrolases"/>
    <property type="match status" value="1"/>
</dbReference>
<keyword evidence="5" id="KW-0735">Signal-anchor</keyword>